<evidence type="ECO:0000256" key="1">
    <source>
        <dbReference type="SAM" id="MobiDB-lite"/>
    </source>
</evidence>
<gene>
    <name evidence="2" type="ORF">Esi_0113_0049</name>
</gene>
<dbReference type="PROSITE" id="PS51257">
    <property type="entry name" value="PROKAR_LIPOPROTEIN"/>
    <property type="match status" value="1"/>
</dbReference>
<dbReference type="AlphaFoldDB" id="D8LD44"/>
<dbReference type="Pfam" id="PF20133">
    <property type="entry name" value="HHL1-like"/>
    <property type="match status" value="1"/>
</dbReference>
<proteinExistence type="predicted"/>
<protein>
    <submittedName>
        <fullName evidence="2">Uncharacterized protein</fullName>
    </submittedName>
</protein>
<dbReference type="EMBL" id="FN647822">
    <property type="protein sequence ID" value="CBN78411.1"/>
    <property type="molecule type" value="Genomic_DNA"/>
</dbReference>
<evidence type="ECO:0000313" key="2">
    <source>
        <dbReference type="EMBL" id="CBN78411.1"/>
    </source>
</evidence>
<dbReference type="EMBL" id="FN649748">
    <property type="protein sequence ID" value="CBN78411.1"/>
    <property type="molecule type" value="Genomic_DNA"/>
</dbReference>
<name>D8LD44_ECTSI</name>
<evidence type="ECO:0000313" key="3">
    <source>
        <dbReference type="Proteomes" id="UP000002630"/>
    </source>
</evidence>
<dbReference type="Proteomes" id="UP000002630">
    <property type="component" value="Linkage Group LG23"/>
</dbReference>
<dbReference type="InterPro" id="IPR045388">
    <property type="entry name" value="HHL1-like"/>
</dbReference>
<reference evidence="2 3" key="1">
    <citation type="journal article" date="2010" name="Nature">
        <title>The Ectocarpus genome and the independent evolution of multicellularity in brown algae.</title>
        <authorList>
            <person name="Cock J.M."/>
            <person name="Sterck L."/>
            <person name="Rouze P."/>
            <person name="Scornet D."/>
            <person name="Allen A.E."/>
            <person name="Amoutzias G."/>
            <person name="Anthouard V."/>
            <person name="Artiguenave F."/>
            <person name="Aury J.M."/>
            <person name="Badger J.H."/>
            <person name="Beszteri B."/>
            <person name="Billiau K."/>
            <person name="Bonnet E."/>
            <person name="Bothwell J.H."/>
            <person name="Bowler C."/>
            <person name="Boyen C."/>
            <person name="Brownlee C."/>
            <person name="Carrano C.J."/>
            <person name="Charrier B."/>
            <person name="Cho G.Y."/>
            <person name="Coelho S.M."/>
            <person name="Collen J."/>
            <person name="Corre E."/>
            <person name="Da Silva C."/>
            <person name="Delage L."/>
            <person name="Delaroque N."/>
            <person name="Dittami S.M."/>
            <person name="Doulbeau S."/>
            <person name="Elias M."/>
            <person name="Farnham G."/>
            <person name="Gachon C.M."/>
            <person name="Gschloessl B."/>
            <person name="Heesch S."/>
            <person name="Jabbari K."/>
            <person name="Jubin C."/>
            <person name="Kawai H."/>
            <person name="Kimura K."/>
            <person name="Kloareg B."/>
            <person name="Kupper F.C."/>
            <person name="Lang D."/>
            <person name="Le Bail A."/>
            <person name="Leblanc C."/>
            <person name="Lerouge P."/>
            <person name="Lohr M."/>
            <person name="Lopez P.J."/>
            <person name="Martens C."/>
            <person name="Maumus F."/>
            <person name="Michel G."/>
            <person name="Miranda-Saavedra D."/>
            <person name="Morales J."/>
            <person name="Moreau H."/>
            <person name="Motomura T."/>
            <person name="Nagasato C."/>
            <person name="Napoli C.A."/>
            <person name="Nelson D.R."/>
            <person name="Nyvall-Collen P."/>
            <person name="Peters A.F."/>
            <person name="Pommier C."/>
            <person name="Potin P."/>
            <person name="Poulain J."/>
            <person name="Quesneville H."/>
            <person name="Read B."/>
            <person name="Rensing S.A."/>
            <person name="Ritter A."/>
            <person name="Rousvoal S."/>
            <person name="Samanta M."/>
            <person name="Samson G."/>
            <person name="Schroeder D.C."/>
            <person name="Segurens B."/>
            <person name="Strittmatter M."/>
            <person name="Tonon T."/>
            <person name="Tregear J.W."/>
            <person name="Valentin K."/>
            <person name="von Dassow P."/>
            <person name="Yamagishi T."/>
            <person name="Van de Peer Y."/>
            <person name="Wincker P."/>
        </authorList>
    </citation>
    <scope>NUCLEOTIDE SEQUENCE [LARGE SCALE GENOMIC DNA]</scope>
    <source>
        <strain evidence="3">Ec32 / CCAP1310/4</strain>
    </source>
</reference>
<feature type="region of interest" description="Disordered" evidence="1">
    <location>
        <begin position="127"/>
        <end position="173"/>
    </location>
</feature>
<dbReference type="InParanoid" id="D8LD44"/>
<organism evidence="2 3">
    <name type="scientific">Ectocarpus siliculosus</name>
    <name type="common">Brown alga</name>
    <name type="synonym">Conferva siliculosa</name>
    <dbReference type="NCBI Taxonomy" id="2880"/>
    <lineage>
        <taxon>Eukaryota</taxon>
        <taxon>Sar</taxon>
        <taxon>Stramenopiles</taxon>
        <taxon>Ochrophyta</taxon>
        <taxon>PX clade</taxon>
        <taxon>Phaeophyceae</taxon>
        <taxon>Ectocarpales</taxon>
        <taxon>Ectocarpaceae</taxon>
        <taxon>Ectocarpus</taxon>
    </lineage>
</organism>
<dbReference type="OrthoDB" id="10313640at2759"/>
<sequence length="319" mass="33954">MERGQESDPGTKSLTGDNLAWSIQQPASVGISCEREQVAAWGVTKLRGPSVHLPAHARNRATTTPVQPTPTPALVHVVGRFIFPSMLFSKRVVSVAALLGFGACDAFFAGRLGVPWASLVPGATTGCQHQRQQGGRPLSMSGFEMPHQTEKRKKQGFGGGRAKKPPQQGKTLTTGEAVARHMLLEYNAIKAEGGKVARLYARLKDADDWYPVGNVCTEAGWTAQGAQGQKRLILDHASEMYSQLRSGAGKKLVLEAGYGSVEGDDGEITVCKGIKYNGERVGVALDPLPDGPFFKGVAKGGFGADKSSAATLMDKKKHT</sequence>
<accession>D8LD44</accession>
<keyword evidence="3" id="KW-1185">Reference proteome</keyword>